<dbReference type="RefSeq" id="WP_072338798.1">
    <property type="nucleotide sequence ID" value="NZ_FPKU01000001.1"/>
</dbReference>
<keyword evidence="1" id="KW-0472">Membrane</keyword>
<feature type="transmembrane region" description="Helical" evidence="1">
    <location>
        <begin position="7"/>
        <end position="26"/>
    </location>
</feature>
<sequence>MKPYMRWAYGLILFGLGLFMLERFGLSTLSGPQHAGVHLDPNLLSAMVIAPIALVFAGCIVFMVGKMRRY</sequence>
<keyword evidence="1" id="KW-0812">Transmembrane</keyword>
<proteinExistence type="predicted"/>
<evidence type="ECO:0000256" key="1">
    <source>
        <dbReference type="SAM" id="Phobius"/>
    </source>
</evidence>
<keyword evidence="1" id="KW-1133">Transmembrane helix</keyword>
<evidence type="ECO:0000313" key="2">
    <source>
        <dbReference type="EMBL" id="SFZ81401.1"/>
    </source>
</evidence>
<evidence type="ECO:0000313" key="3">
    <source>
        <dbReference type="Proteomes" id="UP000183447"/>
    </source>
</evidence>
<accession>A0A1K2HTN8</accession>
<dbReference type="AlphaFoldDB" id="A0A1K2HTN8"/>
<feature type="transmembrane region" description="Helical" evidence="1">
    <location>
        <begin position="46"/>
        <end position="65"/>
    </location>
</feature>
<keyword evidence="3" id="KW-1185">Reference proteome</keyword>
<dbReference type="EMBL" id="FPKU01000001">
    <property type="protein sequence ID" value="SFZ81401.1"/>
    <property type="molecule type" value="Genomic_DNA"/>
</dbReference>
<protein>
    <submittedName>
        <fullName evidence="2">Uncharacterized protein</fullName>
    </submittedName>
</protein>
<name>A0A1K2HTN8_9HYPH</name>
<organism evidence="2 3">
    <name type="scientific">Devosia enhydra</name>
    <dbReference type="NCBI Taxonomy" id="665118"/>
    <lineage>
        <taxon>Bacteria</taxon>
        <taxon>Pseudomonadati</taxon>
        <taxon>Pseudomonadota</taxon>
        <taxon>Alphaproteobacteria</taxon>
        <taxon>Hyphomicrobiales</taxon>
        <taxon>Devosiaceae</taxon>
        <taxon>Devosia</taxon>
    </lineage>
</organism>
<dbReference type="OrthoDB" id="7951003at2"/>
<dbReference type="Proteomes" id="UP000183447">
    <property type="component" value="Unassembled WGS sequence"/>
</dbReference>
<reference evidence="2 3" key="1">
    <citation type="submission" date="2016-11" db="EMBL/GenBank/DDBJ databases">
        <authorList>
            <person name="Jaros S."/>
            <person name="Januszkiewicz K."/>
            <person name="Wedrychowicz H."/>
        </authorList>
    </citation>
    <scope>NUCLEOTIDE SEQUENCE [LARGE SCALE GENOMIC DNA]</scope>
    <source>
        <strain evidence="2 3">ATCC 23634</strain>
    </source>
</reference>
<gene>
    <name evidence="2" type="ORF">SAMN02983003_0479</name>
</gene>